<keyword evidence="1" id="KW-0479">Metal-binding</keyword>
<accession>A0A917LQL3</accession>
<comment type="caution">
    <text evidence="4">The sequence shown here is derived from an EMBL/GenBank/DDBJ whole genome shotgun (WGS) entry which is preliminary data.</text>
</comment>
<evidence type="ECO:0000256" key="1">
    <source>
        <dbReference type="PROSITE-ProRule" id="PRU00325"/>
    </source>
</evidence>
<sequence>MEVAPDASSRAAGRRLAVPGPWSGTGTQGALLWGECHGSGSTPYQVTVDVAARRWKCSCPSRKFPCKHVLGLLLLWADARLDESGTLTDFAERFARSGAARRKSDDGSPADAVPEDPAAAQARRRGAEQRAARREERVSEGMAELERWLQDQVSSGLAAASRDPEQWAEQVAARMVDAQAPAVASALRRLPRVVRSGDGWNERLLEELARLHLLARAWARAAELDEDLAAVVRRRVGFTVTTEELLRVPPVRDRWTVVGLRDTEEDRLSTRTLWLRGRSTGRWASVHYYSRGGEGFATPLRRGEEVDADLHFHPGRPPLRAALGTVHAEHGRPADCTWPGGTLARARAQWRETLARDPWSDGWPVVVRGTVDLVGGCFVLTDDDGDAVALLGRWPGLVELLGLTAARSLPVVGEIGPDGLTPTAFLEDGTVVVL</sequence>
<feature type="region of interest" description="Disordered" evidence="2">
    <location>
        <begin position="97"/>
        <end position="138"/>
    </location>
</feature>
<keyword evidence="1" id="KW-0863">Zinc-finger</keyword>
<evidence type="ECO:0000256" key="2">
    <source>
        <dbReference type="SAM" id="MobiDB-lite"/>
    </source>
</evidence>
<dbReference type="Pfam" id="PF04434">
    <property type="entry name" value="SWIM"/>
    <property type="match status" value="1"/>
</dbReference>
<reference evidence="4" key="2">
    <citation type="submission" date="2020-09" db="EMBL/GenBank/DDBJ databases">
        <authorList>
            <person name="Sun Q."/>
            <person name="Zhou Y."/>
        </authorList>
    </citation>
    <scope>NUCLEOTIDE SEQUENCE</scope>
    <source>
        <strain evidence="4">CGMCC 1.12187</strain>
    </source>
</reference>
<name>A0A917LQL3_9MICC</name>
<feature type="region of interest" description="Disordered" evidence="2">
    <location>
        <begin position="1"/>
        <end position="21"/>
    </location>
</feature>
<keyword evidence="1" id="KW-0862">Zinc</keyword>
<dbReference type="EMBL" id="BMEQ01000004">
    <property type="protein sequence ID" value="GGG50577.1"/>
    <property type="molecule type" value="Genomic_DNA"/>
</dbReference>
<protein>
    <recommendedName>
        <fullName evidence="3">SWIM-type domain-containing protein</fullName>
    </recommendedName>
</protein>
<evidence type="ECO:0000313" key="4">
    <source>
        <dbReference type="EMBL" id="GGG50577.1"/>
    </source>
</evidence>
<keyword evidence="5" id="KW-1185">Reference proteome</keyword>
<feature type="compositionally biased region" description="Low complexity" evidence="2">
    <location>
        <begin position="109"/>
        <end position="121"/>
    </location>
</feature>
<dbReference type="GO" id="GO:0008270">
    <property type="term" value="F:zinc ion binding"/>
    <property type="evidence" value="ECO:0007669"/>
    <property type="project" value="UniProtKB-KW"/>
</dbReference>
<dbReference type="PROSITE" id="PS50966">
    <property type="entry name" value="ZF_SWIM"/>
    <property type="match status" value="1"/>
</dbReference>
<reference evidence="4" key="1">
    <citation type="journal article" date="2014" name="Int. J. Syst. Evol. Microbiol.">
        <title>Complete genome sequence of Corynebacterium casei LMG S-19264T (=DSM 44701T), isolated from a smear-ripened cheese.</title>
        <authorList>
            <consortium name="US DOE Joint Genome Institute (JGI-PGF)"/>
            <person name="Walter F."/>
            <person name="Albersmeier A."/>
            <person name="Kalinowski J."/>
            <person name="Ruckert C."/>
        </authorList>
    </citation>
    <scope>NUCLEOTIDE SEQUENCE</scope>
    <source>
        <strain evidence="4">CGMCC 1.12187</strain>
    </source>
</reference>
<proteinExistence type="predicted"/>
<dbReference type="InterPro" id="IPR007527">
    <property type="entry name" value="Znf_SWIM"/>
</dbReference>
<evidence type="ECO:0000259" key="3">
    <source>
        <dbReference type="PROSITE" id="PS50966"/>
    </source>
</evidence>
<gene>
    <name evidence="4" type="ORF">GCM10011374_11460</name>
</gene>
<evidence type="ECO:0000313" key="5">
    <source>
        <dbReference type="Proteomes" id="UP000638848"/>
    </source>
</evidence>
<dbReference type="Proteomes" id="UP000638848">
    <property type="component" value="Unassembled WGS sequence"/>
</dbReference>
<feature type="domain" description="SWIM-type" evidence="3">
    <location>
        <begin position="44"/>
        <end position="77"/>
    </location>
</feature>
<dbReference type="AlphaFoldDB" id="A0A917LQL3"/>
<organism evidence="4 5">
    <name type="scientific">Kocuria dechangensis</name>
    <dbReference type="NCBI Taxonomy" id="1176249"/>
    <lineage>
        <taxon>Bacteria</taxon>
        <taxon>Bacillati</taxon>
        <taxon>Actinomycetota</taxon>
        <taxon>Actinomycetes</taxon>
        <taxon>Micrococcales</taxon>
        <taxon>Micrococcaceae</taxon>
        <taxon>Kocuria</taxon>
    </lineage>
</organism>
<feature type="compositionally biased region" description="Basic and acidic residues" evidence="2">
    <location>
        <begin position="125"/>
        <end position="138"/>
    </location>
</feature>